<proteinExistence type="predicted"/>
<evidence type="ECO:0000313" key="2">
    <source>
        <dbReference type="Proteomes" id="UP000326554"/>
    </source>
</evidence>
<comment type="caution">
    <text evidence="1">The sequence shown here is derived from an EMBL/GenBank/DDBJ whole genome shotgun (WGS) entry which is preliminary data.</text>
</comment>
<dbReference type="EMBL" id="VYQE01000003">
    <property type="protein sequence ID" value="KAA9007788.1"/>
    <property type="molecule type" value="Genomic_DNA"/>
</dbReference>
<name>A0A5J5GJ97_9RHOB</name>
<organism evidence="1 2">
    <name type="scientific">Histidinibacterium aquaticum</name>
    <dbReference type="NCBI Taxonomy" id="2613962"/>
    <lineage>
        <taxon>Bacteria</taxon>
        <taxon>Pseudomonadati</taxon>
        <taxon>Pseudomonadota</taxon>
        <taxon>Alphaproteobacteria</taxon>
        <taxon>Rhodobacterales</taxon>
        <taxon>Paracoccaceae</taxon>
        <taxon>Histidinibacterium</taxon>
    </lineage>
</organism>
<gene>
    <name evidence="1" type="ORF">F3S47_09675</name>
</gene>
<sequence>MDIKSVEISRSFLELLGELGEDVVQGLPDRISFEVAEVPAAEAASLAAHDRSVGVMILNDEDGPTTVLTLKLDAT</sequence>
<dbReference type="RefSeq" id="WP_150445070.1">
    <property type="nucleotide sequence ID" value="NZ_VYQE01000003.1"/>
</dbReference>
<protein>
    <submittedName>
        <fullName evidence="1">Uncharacterized protein</fullName>
    </submittedName>
</protein>
<evidence type="ECO:0000313" key="1">
    <source>
        <dbReference type="EMBL" id="KAA9007788.1"/>
    </source>
</evidence>
<dbReference type="AlphaFoldDB" id="A0A5J5GJ97"/>
<reference evidence="1 2" key="1">
    <citation type="submission" date="2019-09" db="EMBL/GenBank/DDBJ databases">
        <authorList>
            <person name="Park J.-S."/>
            <person name="Choi H.-J."/>
        </authorList>
    </citation>
    <scope>NUCLEOTIDE SEQUENCE [LARGE SCALE GENOMIC DNA]</scope>
    <source>
        <strain evidence="1 2">176SS1-4</strain>
    </source>
</reference>
<keyword evidence="2" id="KW-1185">Reference proteome</keyword>
<dbReference type="Proteomes" id="UP000326554">
    <property type="component" value="Unassembled WGS sequence"/>
</dbReference>
<accession>A0A5J5GJ97</accession>